<gene>
    <name evidence="1" type="ORF">SMSRO_SF023330</name>
</gene>
<proteinExistence type="predicted"/>
<keyword evidence="2" id="KW-1185">Reference proteome</keyword>
<accession>A0A2P6FG28</accession>
<evidence type="ECO:0000313" key="2">
    <source>
        <dbReference type="Proteomes" id="UP000031565"/>
    </source>
</evidence>
<evidence type="ECO:0000313" key="1">
    <source>
        <dbReference type="EMBL" id="PQM32416.1"/>
    </source>
</evidence>
<dbReference type="RefSeq" id="WP_040094491.1">
    <property type="nucleotide sequence ID" value="NZ_CM020866.1"/>
</dbReference>
<protein>
    <submittedName>
        <fullName evidence="1">Uncharacterized protein</fullName>
    </submittedName>
</protein>
<organism evidence="1 2">
    <name type="scientific">Spiroplasma poulsonii</name>
    <dbReference type="NCBI Taxonomy" id="2138"/>
    <lineage>
        <taxon>Bacteria</taxon>
        <taxon>Bacillati</taxon>
        <taxon>Mycoplasmatota</taxon>
        <taxon>Mollicutes</taxon>
        <taxon>Entomoplasmatales</taxon>
        <taxon>Spiroplasmataceae</taxon>
        <taxon>Spiroplasma</taxon>
    </lineage>
</organism>
<dbReference type="STRING" id="2138.SMSRO_v1c21240"/>
<dbReference type="AlphaFoldDB" id="A0A2P6FG28"/>
<dbReference type="OrthoDB" id="388145at2"/>
<dbReference type="EMBL" id="JTLV02000001">
    <property type="protein sequence ID" value="PQM32416.1"/>
    <property type="molecule type" value="Genomic_DNA"/>
</dbReference>
<sequence length="107" mass="12754">MDLDITRFSTILVTGTKGWSVQDRHYKWKRLLAEGKIYFSENLDVFKTFNDKEVLVKKNGYLYQELFNCINNEKTNIRDEKTGVNKLDMINAAECCFSYFRFKLFKN</sequence>
<dbReference type="Proteomes" id="UP000031565">
    <property type="component" value="Unassembled WGS sequence"/>
</dbReference>
<comment type="caution">
    <text evidence="1">The sequence shown here is derived from an EMBL/GenBank/DDBJ whole genome shotgun (WGS) entry which is preliminary data.</text>
</comment>
<reference evidence="1 2" key="1">
    <citation type="journal article" date="2015" name="MBio">
        <title>Genome sequence of the Drosophila melanogaster male-killing Spiroplasma strain MSRO endosymbiont.</title>
        <authorList>
            <person name="Paredes J.C."/>
            <person name="Herren J.K."/>
            <person name="Schupfer F."/>
            <person name="Marin R."/>
            <person name="Claverol S."/>
            <person name="Kuo C.H."/>
            <person name="Lemaitre B."/>
            <person name="Beven L."/>
        </authorList>
    </citation>
    <scope>NUCLEOTIDE SEQUENCE [LARGE SCALE GENOMIC DNA]</scope>
    <source>
        <strain evidence="1 2">MSRO</strain>
    </source>
</reference>
<name>A0A2P6FG28_9MOLU</name>